<dbReference type="Pfam" id="PF00732">
    <property type="entry name" value="GMC_oxred_N"/>
    <property type="match status" value="1"/>
</dbReference>
<dbReference type="OMA" id="IMLMITH"/>
<dbReference type="SUPFAM" id="SSF51905">
    <property type="entry name" value="FAD/NAD(P)-binding domain"/>
    <property type="match status" value="1"/>
</dbReference>
<dbReference type="KEGG" id="mbe:MBM_09959"/>
<dbReference type="InterPro" id="IPR012132">
    <property type="entry name" value="GMC_OxRdtase"/>
</dbReference>
<keyword evidence="3" id="KW-0285">Flavoprotein</keyword>
<protein>
    <submittedName>
        <fullName evidence="6">GMC oxidoreductase</fullName>
    </submittedName>
</protein>
<evidence type="ECO:0000259" key="5">
    <source>
        <dbReference type="PROSITE" id="PS00623"/>
    </source>
</evidence>
<feature type="binding site" evidence="2">
    <location>
        <position position="240"/>
    </location>
    <ligand>
        <name>FAD</name>
        <dbReference type="ChEBI" id="CHEBI:57692"/>
    </ligand>
</feature>
<evidence type="ECO:0000256" key="3">
    <source>
        <dbReference type="RuleBase" id="RU003968"/>
    </source>
</evidence>
<reference evidence="6 7" key="1">
    <citation type="journal article" date="2012" name="BMC Genomics">
        <title>Sequencing the genome of Marssonina brunnea reveals fungus-poplar co-evolution.</title>
        <authorList>
            <person name="Zhu S."/>
            <person name="Cao Y.-Z."/>
            <person name="Jiang C."/>
            <person name="Tan B.-Y."/>
            <person name="Wang Z."/>
            <person name="Feng S."/>
            <person name="Zhang L."/>
            <person name="Su X.-H."/>
            <person name="Brejova B."/>
            <person name="Vinar T."/>
            <person name="Xu M."/>
            <person name="Wang M.-X."/>
            <person name="Zhang S.-G."/>
            <person name="Huang M.-R."/>
            <person name="Wu R."/>
            <person name="Zhou Y."/>
        </authorList>
    </citation>
    <scope>NUCLEOTIDE SEQUENCE [LARGE SCALE GENOMIC DNA]</scope>
    <source>
        <strain evidence="6 7">MB_m1</strain>
    </source>
</reference>
<dbReference type="InterPro" id="IPR053208">
    <property type="entry name" value="GMC_Oxidoreductase_CD"/>
</dbReference>
<evidence type="ECO:0000256" key="1">
    <source>
        <dbReference type="ARBA" id="ARBA00010790"/>
    </source>
</evidence>
<dbReference type="PROSITE" id="PS00623">
    <property type="entry name" value="GMC_OXRED_1"/>
    <property type="match status" value="1"/>
</dbReference>
<dbReference type="GO" id="GO:0050660">
    <property type="term" value="F:flavin adenine dinucleotide binding"/>
    <property type="evidence" value="ECO:0007669"/>
    <property type="project" value="InterPro"/>
</dbReference>
<dbReference type="InterPro" id="IPR000172">
    <property type="entry name" value="GMC_OxRdtase_N"/>
</dbReference>
<dbReference type="GeneID" id="18765894"/>
<dbReference type="STRING" id="1072389.K1W4J8"/>
<dbReference type="EMBL" id="JH921479">
    <property type="protein sequence ID" value="EKD11880.1"/>
    <property type="molecule type" value="Genomic_DNA"/>
</dbReference>
<comment type="cofactor">
    <cofactor evidence="2">
        <name>FAD</name>
        <dbReference type="ChEBI" id="CHEBI:57692"/>
    </cofactor>
</comment>
<name>K1W4J8_MARBU</name>
<gene>
    <name evidence="6" type="ORF">MBM_09959</name>
</gene>
<dbReference type="PANTHER" id="PTHR47190">
    <property type="entry name" value="DEHYDROGENASE, PUTATIVE-RELATED"/>
    <property type="match status" value="1"/>
</dbReference>
<feature type="signal peptide" evidence="4">
    <location>
        <begin position="1"/>
        <end position="23"/>
    </location>
</feature>
<dbReference type="PANTHER" id="PTHR47190:SF4">
    <property type="entry name" value="DEHYDROGENASE, PUTATIVE-RELATED"/>
    <property type="match status" value="1"/>
</dbReference>
<organism evidence="6 7">
    <name type="scientific">Marssonina brunnea f. sp. multigermtubi (strain MB_m1)</name>
    <name type="common">Marssonina leaf spot fungus</name>
    <dbReference type="NCBI Taxonomy" id="1072389"/>
    <lineage>
        <taxon>Eukaryota</taxon>
        <taxon>Fungi</taxon>
        <taxon>Dikarya</taxon>
        <taxon>Ascomycota</taxon>
        <taxon>Pezizomycotina</taxon>
        <taxon>Leotiomycetes</taxon>
        <taxon>Helotiales</taxon>
        <taxon>Drepanopezizaceae</taxon>
        <taxon>Drepanopeziza</taxon>
    </lineage>
</organism>
<dbReference type="Pfam" id="PF05199">
    <property type="entry name" value="GMC_oxred_C"/>
    <property type="match status" value="1"/>
</dbReference>
<keyword evidence="7" id="KW-1185">Reference proteome</keyword>
<dbReference type="Gene3D" id="3.30.410.10">
    <property type="entry name" value="Cholesterol Oxidase, domain 2"/>
    <property type="match status" value="1"/>
</dbReference>
<evidence type="ECO:0000313" key="6">
    <source>
        <dbReference type="EMBL" id="EKD11880.1"/>
    </source>
</evidence>
<dbReference type="Pfam" id="PF13450">
    <property type="entry name" value="NAD_binding_8"/>
    <property type="match status" value="1"/>
</dbReference>
<dbReference type="Gene3D" id="3.50.50.60">
    <property type="entry name" value="FAD/NAD(P)-binding domain"/>
    <property type="match status" value="1"/>
</dbReference>
<dbReference type="GO" id="GO:0016614">
    <property type="term" value="F:oxidoreductase activity, acting on CH-OH group of donors"/>
    <property type="evidence" value="ECO:0007669"/>
    <property type="project" value="InterPro"/>
</dbReference>
<dbReference type="PIRSF" id="PIRSF000137">
    <property type="entry name" value="Alcohol_oxidase"/>
    <property type="match status" value="1"/>
</dbReference>
<proteinExistence type="inferred from homology"/>
<dbReference type="InterPro" id="IPR007867">
    <property type="entry name" value="GMC_OxRtase_C"/>
</dbReference>
<dbReference type="AlphaFoldDB" id="K1W4J8"/>
<feature type="domain" description="Glucose-methanol-choline oxidoreductase N-terminal" evidence="5">
    <location>
        <begin position="111"/>
        <end position="134"/>
    </location>
</feature>
<dbReference type="InParanoid" id="K1W4J8"/>
<keyword evidence="4" id="KW-0732">Signal</keyword>
<evidence type="ECO:0000313" key="7">
    <source>
        <dbReference type="Proteomes" id="UP000006753"/>
    </source>
</evidence>
<accession>K1W4J8</accession>
<dbReference type="InterPro" id="IPR036188">
    <property type="entry name" value="FAD/NAD-bd_sf"/>
</dbReference>
<dbReference type="RefSeq" id="XP_007297848.1">
    <property type="nucleotide sequence ID" value="XM_007297786.1"/>
</dbReference>
<keyword evidence="2 3" id="KW-0274">FAD</keyword>
<evidence type="ECO:0000256" key="2">
    <source>
        <dbReference type="PIRSR" id="PIRSR000137-2"/>
    </source>
</evidence>
<evidence type="ECO:0000256" key="4">
    <source>
        <dbReference type="SAM" id="SignalP"/>
    </source>
</evidence>
<dbReference type="SUPFAM" id="SSF54373">
    <property type="entry name" value="FAD-linked reductases, C-terminal domain"/>
    <property type="match status" value="1"/>
</dbReference>
<dbReference type="OrthoDB" id="413885at2759"/>
<feature type="chain" id="PRO_5003854553" evidence="4">
    <location>
        <begin position="24"/>
        <end position="550"/>
    </location>
</feature>
<dbReference type="HOGENOM" id="CLU_011025_2_1_1"/>
<dbReference type="Proteomes" id="UP000006753">
    <property type="component" value="Unassembled WGS sequence"/>
</dbReference>
<comment type="similarity">
    <text evidence="1 3">Belongs to the GMC oxidoreductase family.</text>
</comment>
<dbReference type="eggNOG" id="KOG1238">
    <property type="taxonomic scope" value="Eukaryota"/>
</dbReference>
<feature type="binding site" evidence="2">
    <location>
        <position position="113"/>
    </location>
    <ligand>
        <name>FAD</name>
        <dbReference type="ChEBI" id="CHEBI:57692"/>
    </ligand>
</feature>
<sequence>MPRIALQLFLVALSLGSAGSARAQYLGATTFDYIVVGGGPSGLITSQRLTETGKSVLLIERGGASTASTGGRKFVPWSKKLTYYDVPGVFESLPTGTGGEAYCADTPAVAGCVLGGGGSVNGMAFIHPPTQDFDDGWPSGWNWDDIEPAAERLYKRNPGTTMPSRDGRAYDNGAAVVLTPWLEDNDWSFVDGIKDPNSKEKSFGPTQLNIANGLRSGPIHTYLPLAQKESGFTLRLNAKVIRVVRKGGTMTGVEIEDAEGTQIVKLKPDGAVLLAAGVMSTPRVLFNSGIGPIEQIKIVNGSATGVDVPETDWINLPVGRNVKDHSRYQLEFKVPGGLNDKSPEELLNPTEEEKRQFADGSGVLTQSFQRLDLFRQHTTSNDRVISFHAHCSSNADDTLQIMLMITHGLTSTGTLGIDSNGNTVFTKRPWTNTDTDREAWSLAINEILEMSRQPGSPIVYSGDSDATAESVLSADALPGIHIVGSAKMGTDDGRTGGTAVVDLNTKVYGTNNLYVVDASFHPDLSTGNNQAMVMIAAEHAVQKIISSRKR</sequence>